<dbReference type="PANTHER" id="PTHR14207">
    <property type="entry name" value="STEROL ISOMERASE"/>
    <property type="match status" value="1"/>
</dbReference>
<keyword evidence="7" id="KW-0756">Sterol biosynthesis</keyword>
<gene>
    <name evidence="16" type="ORF">LMH87_008498</name>
</gene>
<organism evidence="16 17">
    <name type="scientific">Akanthomyces muscarius</name>
    <name type="common">Entomopathogenic fungus</name>
    <name type="synonym">Lecanicillium muscarium</name>
    <dbReference type="NCBI Taxonomy" id="2231603"/>
    <lineage>
        <taxon>Eukaryota</taxon>
        <taxon>Fungi</taxon>
        <taxon>Dikarya</taxon>
        <taxon>Ascomycota</taxon>
        <taxon>Pezizomycotina</taxon>
        <taxon>Sordariomycetes</taxon>
        <taxon>Hypocreomycetidae</taxon>
        <taxon>Hypocreales</taxon>
        <taxon>Cordycipitaceae</taxon>
        <taxon>Akanthomyces</taxon>
    </lineage>
</organism>
<dbReference type="GO" id="GO:0047750">
    <property type="term" value="F:cholestenol delta-isomerase activity"/>
    <property type="evidence" value="ECO:0007669"/>
    <property type="project" value="InterPro"/>
</dbReference>
<evidence type="ECO:0000256" key="12">
    <source>
        <dbReference type="ARBA" id="ARBA00023235"/>
    </source>
</evidence>
<keyword evidence="4 13" id="KW-0812">Transmembrane</keyword>
<evidence type="ECO:0000256" key="4">
    <source>
        <dbReference type="ARBA" id="ARBA00022692"/>
    </source>
</evidence>
<evidence type="ECO:0000256" key="1">
    <source>
        <dbReference type="ARBA" id="ARBA00004141"/>
    </source>
</evidence>
<dbReference type="GO" id="GO:0016126">
    <property type="term" value="P:sterol biosynthetic process"/>
    <property type="evidence" value="ECO:0007669"/>
    <property type="project" value="UniProtKB-KW"/>
</dbReference>
<evidence type="ECO:0000313" key="17">
    <source>
        <dbReference type="Proteomes" id="UP001144673"/>
    </source>
</evidence>
<evidence type="ECO:0000256" key="6">
    <source>
        <dbReference type="ARBA" id="ARBA00022989"/>
    </source>
</evidence>
<evidence type="ECO:0000256" key="5">
    <source>
        <dbReference type="ARBA" id="ARBA00022955"/>
    </source>
</evidence>
<evidence type="ECO:0000256" key="10">
    <source>
        <dbReference type="ARBA" id="ARBA00023166"/>
    </source>
</evidence>
<dbReference type="RefSeq" id="XP_056056313.1">
    <property type="nucleotide sequence ID" value="XM_056201674.1"/>
</dbReference>
<reference evidence="16" key="1">
    <citation type="journal article" date="2023" name="Access Microbiol">
        <title>De-novo genome assembly for Akanthomyces muscarius, a biocontrol agent of insect agricultural pests.</title>
        <authorList>
            <person name="Erdos Z."/>
            <person name="Studholme D.J."/>
            <person name="Raymond B."/>
            <person name="Sharma M."/>
        </authorList>
    </citation>
    <scope>NUCLEOTIDE SEQUENCE</scope>
    <source>
        <strain evidence="16">Ve6</strain>
    </source>
</reference>
<dbReference type="AlphaFoldDB" id="A0A9W8QHC8"/>
<keyword evidence="11" id="KW-0753">Steroid metabolism</keyword>
<evidence type="ECO:0000256" key="14">
    <source>
        <dbReference type="SAM" id="Phobius"/>
    </source>
</evidence>
<evidence type="ECO:0000256" key="11">
    <source>
        <dbReference type="ARBA" id="ARBA00023221"/>
    </source>
</evidence>
<dbReference type="GO" id="GO:0000247">
    <property type="term" value="F:C-8 sterol isomerase activity"/>
    <property type="evidence" value="ECO:0007669"/>
    <property type="project" value="TreeGrafter"/>
</dbReference>
<dbReference type="GO" id="GO:0004769">
    <property type="term" value="F:steroid Delta-isomerase activity"/>
    <property type="evidence" value="ECO:0007669"/>
    <property type="project" value="TreeGrafter"/>
</dbReference>
<dbReference type="Pfam" id="PF05241">
    <property type="entry name" value="EBP"/>
    <property type="match status" value="1"/>
</dbReference>
<keyword evidence="12" id="KW-0413">Isomerase</keyword>
<evidence type="ECO:0000256" key="7">
    <source>
        <dbReference type="ARBA" id="ARBA00023011"/>
    </source>
</evidence>
<keyword evidence="5" id="KW-0752">Steroid biosynthesis</keyword>
<evidence type="ECO:0000256" key="13">
    <source>
        <dbReference type="PROSITE-ProRule" id="PRU01087"/>
    </source>
</evidence>
<dbReference type="PANTHER" id="PTHR14207:SF0">
    <property type="entry name" value="3-BETA-HYDROXYSTEROID-DELTA(8),DELTA(7)-ISOMERASE"/>
    <property type="match status" value="1"/>
</dbReference>
<keyword evidence="17" id="KW-1185">Reference proteome</keyword>
<evidence type="ECO:0000256" key="9">
    <source>
        <dbReference type="ARBA" id="ARBA00023136"/>
    </source>
</evidence>
<evidence type="ECO:0000256" key="2">
    <source>
        <dbReference type="ARBA" id="ARBA00008337"/>
    </source>
</evidence>
<evidence type="ECO:0000256" key="3">
    <source>
        <dbReference type="ARBA" id="ARBA00022516"/>
    </source>
</evidence>
<dbReference type="Proteomes" id="UP001144673">
    <property type="component" value="Unassembled WGS sequence"/>
</dbReference>
<keyword evidence="10" id="KW-1207">Sterol metabolism</keyword>
<feature type="transmembrane region" description="Helical" evidence="14">
    <location>
        <begin position="90"/>
        <end position="114"/>
    </location>
</feature>
<feature type="domain" description="EXPERA" evidence="15">
    <location>
        <begin position="34"/>
        <end position="180"/>
    </location>
</feature>
<comment type="subcellular location">
    <subcellularLocation>
        <location evidence="1">Membrane</location>
        <topology evidence="1">Multi-pass membrane protein</topology>
    </subcellularLocation>
</comment>
<feature type="transmembrane region" description="Helical" evidence="14">
    <location>
        <begin position="38"/>
        <end position="56"/>
    </location>
</feature>
<comment type="similarity">
    <text evidence="2">Belongs to the EBP family.</text>
</comment>
<dbReference type="GO" id="GO:0016020">
    <property type="term" value="C:membrane"/>
    <property type="evidence" value="ECO:0007669"/>
    <property type="project" value="UniProtKB-SubCell"/>
</dbReference>
<evidence type="ECO:0000256" key="8">
    <source>
        <dbReference type="ARBA" id="ARBA00023098"/>
    </source>
</evidence>
<proteinExistence type="inferred from homology"/>
<keyword evidence="3" id="KW-0444">Lipid biosynthesis</keyword>
<name>A0A9W8QHC8_AKAMU</name>
<keyword evidence="6 13" id="KW-1133">Transmembrane helix</keyword>
<keyword evidence="9 13" id="KW-0472">Membrane</keyword>
<dbReference type="KEGG" id="amus:LMH87_008498"/>
<dbReference type="InterPro" id="IPR007905">
    <property type="entry name" value="EBP"/>
</dbReference>
<feature type="transmembrane region" description="Helical" evidence="14">
    <location>
        <begin position="159"/>
        <end position="181"/>
    </location>
</feature>
<evidence type="ECO:0000259" key="15">
    <source>
        <dbReference type="PROSITE" id="PS51751"/>
    </source>
</evidence>
<comment type="caution">
    <text evidence="16">The sequence shown here is derived from an EMBL/GenBank/DDBJ whole genome shotgun (WGS) entry which is preliminary data.</text>
</comment>
<dbReference type="GO" id="GO:0005783">
    <property type="term" value="C:endoplasmic reticulum"/>
    <property type="evidence" value="ECO:0007669"/>
    <property type="project" value="TreeGrafter"/>
</dbReference>
<accession>A0A9W8QHC8</accession>
<dbReference type="GeneID" id="80895657"/>
<sequence>MLKMSFLGSGGVIESGSLATKCIVQSLKPKLSSSDVMISTWFVLCGFIHTFFEGYFSYHSLQMGGRTDMFGQLWKEYALSDSRYMTRDSFVICMETITACFWGPLSFLCAYMIVTDHVSRHSVQFTVSFGQLYGLALYYSTCAFEELVHGIVLSHPARIYYWAYYVTCNAFWLFIPGWLIFQSLREIQMAFTLKEQAKATIAAGRKDGGD</sequence>
<dbReference type="EMBL" id="JAJHUN010000006">
    <property type="protein sequence ID" value="KAJ4157946.1"/>
    <property type="molecule type" value="Genomic_DNA"/>
</dbReference>
<dbReference type="InterPro" id="IPR033118">
    <property type="entry name" value="EXPERA"/>
</dbReference>
<protein>
    <recommendedName>
        <fullName evidence="15">EXPERA domain-containing protein</fullName>
    </recommendedName>
</protein>
<evidence type="ECO:0000313" key="16">
    <source>
        <dbReference type="EMBL" id="KAJ4157946.1"/>
    </source>
</evidence>
<dbReference type="PROSITE" id="PS51751">
    <property type="entry name" value="EXPERA"/>
    <property type="match status" value="1"/>
</dbReference>
<keyword evidence="8" id="KW-0443">Lipid metabolism</keyword>